<protein>
    <submittedName>
        <fullName evidence="1">Uncharacterized protein</fullName>
    </submittedName>
</protein>
<reference evidence="2" key="1">
    <citation type="journal article" date="2024" name="Proc. Natl. Acad. Sci. U.S.A.">
        <title>Extraordinary preservation of gene collinearity over three hundred million years revealed in homosporous lycophytes.</title>
        <authorList>
            <person name="Li C."/>
            <person name="Wickell D."/>
            <person name="Kuo L.Y."/>
            <person name="Chen X."/>
            <person name="Nie B."/>
            <person name="Liao X."/>
            <person name="Peng D."/>
            <person name="Ji J."/>
            <person name="Jenkins J."/>
            <person name="Williams M."/>
            <person name="Shu S."/>
            <person name="Plott C."/>
            <person name="Barry K."/>
            <person name="Rajasekar S."/>
            <person name="Grimwood J."/>
            <person name="Han X."/>
            <person name="Sun S."/>
            <person name="Hou Z."/>
            <person name="He W."/>
            <person name="Dai G."/>
            <person name="Sun C."/>
            <person name="Schmutz J."/>
            <person name="Leebens-Mack J.H."/>
            <person name="Li F.W."/>
            <person name="Wang L."/>
        </authorList>
    </citation>
    <scope>NUCLEOTIDE SEQUENCE [LARGE SCALE GENOMIC DNA]</scope>
    <source>
        <strain evidence="2">cv. PW_Plant_1</strain>
    </source>
</reference>
<accession>A0ACC2AMM2</accession>
<evidence type="ECO:0000313" key="1">
    <source>
        <dbReference type="EMBL" id="KAJ7518772.1"/>
    </source>
</evidence>
<sequence length="170" mass="17926">MSAPSPSPSDYSDAATAASHHQPSEAAAQESSSHGAQSRDADASAASPSSLPAAAGEEEQEEEEECGFCVFMKAGPCGDTFARWEKCVEQGEKEEGGDIVTKCWPVTQLLKTCMEANAEYYGVVIEAEKAIMEKEADHKNEQTVVAVESDNSTNNDEGVVSEGTATAQSE</sequence>
<organism evidence="1 2">
    <name type="scientific">Diphasiastrum complanatum</name>
    <name type="common">Issler's clubmoss</name>
    <name type="synonym">Lycopodium complanatum</name>
    <dbReference type="NCBI Taxonomy" id="34168"/>
    <lineage>
        <taxon>Eukaryota</taxon>
        <taxon>Viridiplantae</taxon>
        <taxon>Streptophyta</taxon>
        <taxon>Embryophyta</taxon>
        <taxon>Tracheophyta</taxon>
        <taxon>Lycopodiopsida</taxon>
        <taxon>Lycopodiales</taxon>
        <taxon>Lycopodiaceae</taxon>
        <taxon>Lycopodioideae</taxon>
        <taxon>Diphasiastrum</taxon>
    </lineage>
</organism>
<name>A0ACC2AMM2_DIPCM</name>
<dbReference type="Proteomes" id="UP001162992">
    <property type="component" value="Chromosome 20"/>
</dbReference>
<comment type="caution">
    <text evidence="1">The sequence shown here is derived from an EMBL/GenBank/DDBJ whole genome shotgun (WGS) entry which is preliminary data.</text>
</comment>
<gene>
    <name evidence="1" type="ORF">O6H91_20G007700</name>
</gene>
<proteinExistence type="predicted"/>
<evidence type="ECO:0000313" key="2">
    <source>
        <dbReference type="Proteomes" id="UP001162992"/>
    </source>
</evidence>
<dbReference type="EMBL" id="CM055111">
    <property type="protein sequence ID" value="KAJ7518772.1"/>
    <property type="molecule type" value="Genomic_DNA"/>
</dbReference>
<keyword evidence="2" id="KW-1185">Reference proteome</keyword>